<feature type="chain" id="PRO_5022122877" evidence="1">
    <location>
        <begin position="23"/>
        <end position="254"/>
    </location>
</feature>
<feature type="signal peptide" evidence="1">
    <location>
        <begin position="1"/>
        <end position="22"/>
    </location>
</feature>
<reference evidence="4 5" key="1">
    <citation type="submission" date="2019-06" db="EMBL/GenBank/DDBJ databases">
        <title>Whole genome sequence for Rhodospirillaceae sp. R148.</title>
        <authorList>
            <person name="Wang G."/>
        </authorList>
    </citation>
    <scope>NUCLEOTIDE SEQUENCE [LARGE SCALE GENOMIC DNA]</scope>
    <source>
        <strain evidence="4 5">R148</strain>
    </source>
</reference>
<dbReference type="OrthoDB" id="9809132at2"/>
<dbReference type="InterPro" id="IPR038670">
    <property type="entry name" value="HslJ-like_sf"/>
</dbReference>
<dbReference type="RefSeq" id="WP_142899471.1">
    <property type="nucleotide sequence ID" value="NZ_ML660064.1"/>
</dbReference>
<dbReference type="PANTHER" id="PTHR35535">
    <property type="entry name" value="HEAT SHOCK PROTEIN HSLJ"/>
    <property type="match status" value="1"/>
</dbReference>
<evidence type="ECO:0000313" key="5">
    <source>
        <dbReference type="Proteomes" id="UP000315252"/>
    </source>
</evidence>
<dbReference type="Pfam" id="PF07007">
    <property type="entry name" value="LprI"/>
    <property type="match status" value="1"/>
</dbReference>
<feature type="domain" description="DUF306" evidence="2">
    <location>
        <begin position="144"/>
        <end position="250"/>
    </location>
</feature>
<dbReference type="Gene3D" id="1.20.1270.180">
    <property type="match status" value="1"/>
</dbReference>
<keyword evidence="5" id="KW-1185">Reference proteome</keyword>
<evidence type="ECO:0000259" key="3">
    <source>
        <dbReference type="Pfam" id="PF07007"/>
    </source>
</evidence>
<sequence>MKPTYAIAATVLVITLSTSASAAESALDECWAGSDNQLELGDCLRTLKSDVDGSLANSYDEALEAQAEIDDIVGQRQASRTLQRAQKAFELYRDLNCHQDELQAGAGTGSGDFFLGCWIDMTRERIAQLERLLPEPDETLSVVGDWFVDSLNGGKVMPGTRLTLVIESEDRVGGDGGCNRFFGPMELDPVTGPEGSIEIGPLGATRKACGDMIDEQEMRFLNALDSSEQFAITGDKLSLKDGEGSLLVRFSQMQ</sequence>
<dbReference type="EMBL" id="VHSH01000013">
    <property type="protein sequence ID" value="TQV71924.1"/>
    <property type="molecule type" value="Genomic_DNA"/>
</dbReference>
<keyword evidence="1" id="KW-0732">Signal</keyword>
<gene>
    <name evidence="4" type="ORF">FKG95_26475</name>
</gene>
<name>A0A545T3Y7_9PROT</name>
<feature type="domain" description="Lysozyme inhibitor LprI-like N-terminal" evidence="3">
    <location>
        <begin position="32"/>
        <end position="129"/>
    </location>
</feature>
<dbReference type="Proteomes" id="UP000315252">
    <property type="component" value="Unassembled WGS sequence"/>
</dbReference>
<evidence type="ECO:0000259" key="2">
    <source>
        <dbReference type="Pfam" id="PF03724"/>
    </source>
</evidence>
<protein>
    <submittedName>
        <fullName evidence="4">META domain-containing protein</fullName>
    </submittedName>
</protein>
<evidence type="ECO:0000256" key="1">
    <source>
        <dbReference type="SAM" id="SignalP"/>
    </source>
</evidence>
<dbReference type="AlphaFoldDB" id="A0A545T3Y7"/>
<accession>A0A545T3Y7</accession>
<dbReference type="InterPro" id="IPR009739">
    <property type="entry name" value="LprI-like_N"/>
</dbReference>
<organism evidence="4 5">
    <name type="scientific">Denitrobaculum tricleocarpae</name>
    <dbReference type="NCBI Taxonomy" id="2591009"/>
    <lineage>
        <taxon>Bacteria</taxon>
        <taxon>Pseudomonadati</taxon>
        <taxon>Pseudomonadota</taxon>
        <taxon>Alphaproteobacteria</taxon>
        <taxon>Rhodospirillales</taxon>
        <taxon>Rhodospirillaceae</taxon>
        <taxon>Denitrobaculum</taxon>
    </lineage>
</organism>
<proteinExistence type="predicted"/>
<dbReference type="Pfam" id="PF03724">
    <property type="entry name" value="META"/>
    <property type="match status" value="1"/>
</dbReference>
<dbReference type="InterPro" id="IPR005184">
    <property type="entry name" value="DUF306_Meta_HslJ"/>
</dbReference>
<evidence type="ECO:0000313" key="4">
    <source>
        <dbReference type="EMBL" id="TQV71924.1"/>
    </source>
</evidence>
<dbReference type="PANTHER" id="PTHR35535:SF1">
    <property type="entry name" value="HEAT SHOCK PROTEIN HSLJ"/>
    <property type="match status" value="1"/>
</dbReference>
<dbReference type="Gene3D" id="2.40.128.270">
    <property type="match status" value="1"/>
</dbReference>
<dbReference type="InterPro" id="IPR053147">
    <property type="entry name" value="Hsp_HslJ-like"/>
</dbReference>
<comment type="caution">
    <text evidence="4">The sequence shown here is derived from an EMBL/GenBank/DDBJ whole genome shotgun (WGS) entry which is preliminary data.</text>
</comment>